<gene>
    <name evidence="1" type="ORF">MNB_SV-10-467</name>
</gene>
<evidence type="ECO:0000313" key="1">
    <source>
        <dbReference type="EMBL" id="SFV56832.1"/>
    </source>
</evidence>
<protein>
    <submittedName>
        <fullName evidence="1">Uncharacterized protein</fullName>
    </submittedName>
</protein>
<name>A0A1W1BTQ2_9ZZZZ</name>
<proteinExistence type="predicted"/>
<sequence>MFFLLIVLAGSVFTYIYYLKEKKEHLDTIKRGFCPKCRQKSIELTDQRSGGCSGPKIITFECRECSYTNSFSIDSSGGCGSGKCS</sequence>
<dbReference type="AlphaFoldDB" id="A0A1W1BTQ2"/>
<reference evidence="1" key="1">
    <citation type="submission" date="2016-10" db="EMBL/GenBank/DDBJ databases">
        <authorList>
            <person name="de Groot N.N."/>
        </authorList>
    </citation>
    <scope>NUCLEOTIDE SEQUENCE</scope>
</reference>
<dbReference type="EMBL" id="FPHL01000014">
    <property type="protein sequence ID" value="SFV56832.1"/>
    <property type="molecule type" value="Genomic_DNA"/>
</dbReference>
<accession>A0A1W1BTQ2</accession>
<organism evidence="1">
    <name type="scientific">hydrothermal vent metagenome</name>
    <dbReference type="NCBI Taxonomy" id="652676"/>
    <lineage>
        <taxon>unclassified sequences</taxon>
        <taxon>metagenomes</taxon>
        <taxon>ecological metagenomes</taxon>
    </lineage>
</organism>